<protein>
    <recommendedName>
        <fullName evidence="3">HTTM domain-containing protein</fullName>
    </recommendedName>
</protein>
<proteinExistence type="predicted"/>
<evidence type="ECO:0000313" key="1">
    <source>
        <dbReference type="EMBL" id="MBB5847756.1"/>
    </source>
</evidence>
<dbReference type="RefSeq" id="WP_184170202.1">
    <property type="nucleotide sequence ID" value="NZ_BAABAG010000002.1"/>
</dbReference>
<name>A0A7W9N032_9MICC</name>
<evidence type="ECO:0000313" key="2">
    <source>
        <dbReference type="Proteomes" id="UP000567246"/>
    </source>
</evidence>
<comment type="caution">
    <text evidence="1">The sequence shown here is derived from an EMBL/GenBank/DDBJ whole genome shotgun (WGS) entry which is preliminary data.</text>
</comment>
<dbReference type="AlphaFoldDB" id="A0A7W9N032"/>
<sequence>MSTGRSLLASVWRHAVDVLRPAATPARPAVVRLGVGAFAAWNGHRRRDLVRGLHRQDPRRFEPVGVVKVLKRPLPPRVADGLFDATQAVNALATLGVAHRVTGPLNAALQLWTQSYRNSWGMLYHNDNMLLMHQMVLGVSPSADALSVDAAVAGRGLAPAVLERRHGGVLPMVNAATCVVYLISGVAKVRSELGVKWAGGDVLRGQIAIDGLRKELFGSEMPAAGRALYRQEHLFTLMATVALAVELGAPLSLVDRRLGRAFAVAAWGMHVGIRVIMGIKFTYNTSGVSYLGYFPVGPALPR</sequence>
<keyword evidence="2" id="KW-1185">Reference proteome</keyword>
<gene>
    <name evidence="1" type="ORF">HDA33_000320</name>
</gene>
<organism evidence="1 2">
    <name type="scientific">Micrococcus endophyticus</name>
    <dbReference type="NCBI Taxonomy" id="455343"/>
    <lineage>
        <taxon>Bacteria</taxon>
        <taxon>Bacillati</taxon>
        <taxon>Actinomycetota</taxon>
        <taxon>Actinomycetes</taxon>
        <taxon>Micrococcales</taxon>
        <taxon>Micrococcaceae</taxon>
        <taxon>Micrococcus</taxon>
    </lineage>
</organism>
<dbReference type="Proteomes" id="UP000567246">
    <property type="component" value="Unassembled WGS sequence"/>
</dbReference>
<dbReference type="EMBL" id="JACHMW010000001">
    <property type="protein sequence ID" value="MBB5847756.1"/>
    <property type="molecule type" value="Genomic_DNA"/>
</dbReference>
<evidence type="ECO:0008006" key="3">
    <source>
        <dbReference type="Google" id="ProtNLM"/>
    </source>
</evidence>
<reference evidence="1 2" key="1">
    <citation type="submission" date="2020-08" db="EMBL/GenBank/DDBJ databases">
        <title>Sequencing the genomes of 1000 actinobacteria strains.</title>
        <authorList>
            <person name="Klenk H.-P."/>
        </authorList>
    </citation>
    <scope>NUCLEOTIDE SEQUENCE [LARGE SCALE GENOMIC DNA]</scope>
    <source>
        <strain evidence="1 2">DSM 17945</strain>
    </source>
</reference>
<accession>A0A7W9N032</accession>